<dbReference type="EMBL" id="JAWMAJ010000033">
    <property type="protein sequence ID" value="MDV7216812.1"/>
    <property type="molecule type" value="Genomic_DNA"/>
</dbReference>
<reference evidence="2 3" key="1">
    <citation type="submission" date="2023-10" db="EMBL/GenBank/DDBJ databases">
        <title>Characterization of rhizosphere-enriched actinobacteria from wheat plants lab-grown on chernevaya soil.</title>
        <authorList>
            <person name="Tikhonova E.N."/>
            <person name="Konopkin A."/>
            <person name="Kravchenko I.K."/>
        </authorList>
    </citation>
    <scope>NUCLEOTIDE SEQUENCE [LARGE SCALE GENOMIC DNA]</scope>
    <source>
        <strain evidence="2 3">RR29</strain>
    </source>
</reference>
<keyword evidence="1" id="KW-1133">Transmembrane helix</keyword>
<feature type="transmembrane region" description="Helical" evidence="1">
    <location>
        <begin position="163"/>
        <end position="182"/>
    </location>
</feature>
<name>A0ABU4F897_9ACTN</name>
<feature type="transmembrane region" description="Helical" evidence="1">
    <location>
        <begin position="59"/>
        <end position="84"/>
    </location>
</feature>
<dbReference type="RefSeq" id="WP_317771287.1">
    <property type="nucleotide sequence ID" value="NZ_JAWMAJ010000033.1"/>
</dbReference>
<evidence type="ECO:0000313" key="3">
    <source>
        <dbReference type="Proteomes" id="UP001187346"/>
    </source>
</evidence>
<comment type="caution">
    <text evidence="2">The sequence shown here is derived from an EMBL/GenBank/DDBJ whole genome shotgun (WGS) entry which is preliminary data.</text>
</comment>
<protein>
    <recommendedName>
        <fullName evidence="4">Integral membrane protein</fullName>
    </recommendedName>
</protein>
<gene>
    <name evidence="2" type="ORF">R5A26_12715</name>
</gene>
<keyword evidence="1" id="KW-0812">Transmembrane</keyword>
<feature type="transmembrane region" description="Helical" evidence="1">
    <location>
        <begin position="135"/>
        <end position="157"/>
    </location>
</feature>
<accession>A0ABU4F897</accession>
<dbReference type="Proteomes" id="UP001187346">
    <property type="component" value="Unassembled WGS sequence"/>
</dbReference>
<evidence type="ECO:0000256" key="1">
    <source>
        <dbReference type="SAM" id="Phobius"/>
    </source>
</evidence>
<evidence type="ECO:0000313" key="2">
    <source>
        <dbReference type="EMBL" id="MDV7216812.1"/>
    </source>
</evidence>
<organism evidence="2 3">
    <name type="scientific">Streptomyces prunicolor</name>
    <dbReference type="NCBI Taxonomy" id="67348"/>
    <lineage>
        <taxon>Bacteria</taxon>
        <taxon>Bacillati</taxon>
        <taxon>Actinomycetota</taxon>
        <taxon>Actinomycetes</taxon>
        <taxon>Kitasatosporales</taxon>
        <taxon>Streptomycetaceae</taxon>
        <taxon>Streptomyces</taxon>
    </lineage>
</organism>
<feature type="transmembrane region" description="Helical" evidence="1">
    <location>
        <begin position="29"/>
        <end position="47"/>
    </location>
</feature>
<proteinExistence type="predicted"/>
<keyword evidence="1" id="KW-0472">Membrane</keyword>
<sequence>MRLLSFLLSGVLLYTAVLLLTSLFAQPPYHWVGATAAAVFLPLWYLLSAVNARKGIASGYGLGLELAVFTAAFGGPAALALSTWWISTTRWEGGPVITTGRTPVILAAGIAMWTATVLLTGLLSPTAPAVTATAFFLPLWLLVAVANGLVGVIAAGYTPAEEAPVLLVNFSVPAAAAASWVAPWRAARRSRT</sequence>
<evidence type="ECO:0008006" key="4">
    <source>
        <dbReference type="Google" id="ProtNLM"/>
    </source>
</evidence>
<feature type="transmembrane region" description="Helical" evidence="1">
    <location>
        <begin position="104"/>
        <end position="123"/>
    </location>
</feature>
<keyword evidence="3" id="KW-1185">Reference proteome</keyword>